<feature type="transmembrane region" description="Helical" evidence="1">
    <location>
        <begin position="74"/>
        <end position="94"/>
    </location>
</feature>
<dbReference type="RefSeq" id="WP_241349190.1">
    <property type="nucleotide sequence ID" value="NZ_JAKZGP010000048.1"/>
</dbReference>
<dbReference type="Proteomes" id="UP001165489">
    <property type="component" value="Unassembled WGS sequence"/>
</dbReference>
<evidence type="ECO:0000256" key="1">
    <source>
        <dbReference type="SAM" id="Phobius"/>
    </source>
</evidence>
<evidence type="ECO:0008006" key="4">
    <source>
        <dbReference type="Google" id="ProtNLM"/>
    </source>
</evidence>
<keyword evidence="3" id="KW-1185">Reference proteome</keyword>
<name>A0ABS9V341_9BACT</name>
<accession>A0ABS9V341</accession>
<feature type="transmembrane region" description="Helical" evidence="1">
    <location>
        <begin position="27"/>
        <end position="44"/>
    </location>
</feature>
<dbReference type="EMBL" id="JAKZGP010000048">
    <property type="protein sequence ID" value="MCH7410831.1"/>
    <property type="molecule type" value="Genomic_DNA"/>
</dbReference>
<organism evidence="2 3">
    <name type="scientific">Belliella filtrata</name>
    <dbReference type="NCBI Taxonomy" id="2923435"/>
    <lineage>
        <taxon>Bacteria</taxon>
        <taxon>Pseudomonadati</taxon>
        <taxon>Bacteroidota</taxon>
        <taxon>Cytophagia</taxon>
        <taxon>Cytophagales</taxon>
        <taxon>Cyclobacteriaceae</taxon>
        <taxon>Belliella</taxon>
    </lineage>
</organism>
<evidence type="ECO:0000313" key="2">
    <source>
        <dbReference type="EMBL" id="MCH7410831.1"/>
    </source>
</evidence>
<reference evidence="2" key="1">
    <citation type="submission" date="2022-03" db="EMBL/GenBank/DDBJ databases">
        <title>De novo assembled genomes of Belliella spp. (Cyclobacteriaceae) strains.</title>
        <authorList>
            <person name="Szabo A."/>
            <person name="Korponai K."/>
            <person name="Felfoldi T."/>
        </authorList>
    </citation>
    <scope>NUCLEOTIDE SEQUENCE</scope>
    <source>
        <strain evidence="2">DSM 111904</strain>
    </source>
</reference>
<evidence type="ECO:0000313" key="3">
    <source>
        <dbReference type="Proteomes" id="UP001165489"/>
    </source>
</evidence>
<keyword evidence="1" id="KW-0472">Membrane</keyword>
<protein>
    <recommendedName>
        <fullName evidence="4">O-Antigen ligase</fullName>
    </recommendedName>
</protein>
<gene>
    <name evidence="2" type="ORF">MM239_15595</name>
</gene>
<feature type="transmembrane region" description="Helical" evidence="1">
    <location>
        <begin position="169"/>
        <end position="188"/>
    </location>
</feature>
<sequence>MAEVFSRTLGLPAGFVLLTYRYHSLKLRLVSGVTISVILAMALYQARRGLALYCLMILMFAGVIYLMKGSNRSFVLVTLLIFASSIVLVGSEVFDKSDFLSSIKERGLEDTRSNVELNFYEDMQGIDWLIGRGINGLYYCPGIVWDGEASTFRGIIETDYLQIILKGGLVSLGLLFLIMIPASILGIFFSKNLLVKAFGIWIFIGLLNMYPSSVNTFTLNYLIMWIGVGVCYSKSLRNLTDASIDKYFKKQIRN</sequence>
<feature type="transmembrane region" description="Helical" evidence="1">
    <location>
        <begin position="50"/>
        <end position="67"/>
    </location>
</feature>
<proteinExistence type="predicted"/>
<feature type="transmembrane region" description="Helical" evidence="1">
    <location>
        <begin position="193"/>
        <end position="210"/>
    </location>
</feature>
<keyword evidence="1" id="KW-0812">Transmembrane</keyword>
<keyword evidence="1" id="KW-1133">Transmembrane helix</keyword>
<comment type="caution">
    <text evidence="2">The sequence shown here is derived from an EMBL/GenBank/DDBJ whole genome shotgun (WGS) entry which is preliminary data.</text>
</comment>